<feature type="chain" id="PRO_5020935845" description="ABC-type transport auxiliary lipoprotein component domain-containing protein" evidence="1">
    <location>
        <begin position="24"/>
        <end position="244"/>
    </location>
</feature>
<keyword evidence="1" id="KW-0732">Signal</keyword>
<dbReference type="InterPro" id="IPR005586">
    <property type="entry name" value="ABC_trans_aux"/>
</dbReference>
<dbReference type="AlphaFoldDB" id="A0A4R8LJK2"/>
<dbReference type="Proteomes" id="UP000295509">
    <property type="component" value="Unassembled WGS sequence"/>
</dbReference>
<keyword evidence="4" id="KW-1185">Reference proteome</keyword>
<evidence type="ECO:0000256" key="1">
    <source>
        <dbReference type="SAM" id="SignalP"/>
    </source>
</evidence>
<protein>
    <recommendedName>
        <fullName evidence="2">ABC-type transport auxiliary lipoprotein component domain-containing protein</fullName>
    </recommendedName>
</protein>
<dbReference type="Gene3D" id="3.40.50.10610">
    <property type="entry name" value="ABC-type transport auxiliary lipoprotein component"/>
    <property type="match status" value="1"/>
</dbReference>
<evidence type="ECO:0000313" key="4">
    <source>
        <dbReference type="Proteomes" id="UP000295509"/>
    </source>
</evidence>
<dbReference type="EMBL" id="SORE01000020">
    <property type="protein sequence ID" value="TDY42648.1"/>
    <property type="molecule type" value="Genomic_DNA"/>
</dbReference>
<proteinExistence type="predicted"/>
<feature type="signal peptide" evidence="1">
    <location>
        <begin position="1"/>
        <end position="23"/>
    </location>
</feature>
<accession>A0A4R8LJK2</accession>
<name>A0A4R8LJK2_9BURK</name>
<evidence type="ECO:0000313" key="3">
    <source>
        <dbReference type="EMBL" id="TDY42648.1"/>
    </source>
</evidence>
<sequence length="244" mass="26534">MKRSSWLIMSTLSLLLAGGCAHGPSGGVYTLNSEQLRQKRDLGIPLSIVVDYVAVPEVVDRPELVLRINPEQVRVVESARWSEPLKAQIATVLAIDLKRLLRSAPASDAHTADRPTVRIALNVRAFDATPGKGAVLSVGWSILTPDFKRVLNGRSIVIQRVDRNNYDALVDAQSRALAEVSADIADAIMSAFEKKPRATGRIFNVRSNRFAPSLPDSGADTLTTFCALPAHAHAARSFYEPART</sequence>
<dbReference type="RefSeq" id="WP_243849695.1">
    <property type="nucleotide sequence ID" value="NZ_SORE01000020.1"/>
</dbReference>
<organism evidence="3 4">
    <name type="scientific">Paraburkholderia rhizosphaerae</name>
    <dbReference type="NCBI Taxonomy" id="480658"/>
    <lineage>
        <taxon>Bacteria</taxon>
        <taxon>Pseudomonadati</taxon>
        <taxon>Pseudomonadota</taxon>
        <taxon>Betaproteobacteria</taxon>
        <taxon>Burkholderiales</taxon>
        <taxon>Burkholderiaceae</taxon>
        <taxon>Paraburkholderia</taxon>
    </lineage>
</organism>
<comment type="caution">
    <text evidence="3">The sequence shown here is derived from an EMBL/GenBank/DDBJ whole genome shotgun (WGS) entry which is preliminary data.</text>
</comment>
<evidence type="ECO:0000259" key="2">
    <source>
        <dbReference type="Pfam" id="PF03886"/>
    </source>
</evidence>
<gene>
    <name evidence="3" type="ORF">BX592_1209</name>
</gene>
<reference evidence="3 4" key="1">
    <citation type="submission" date="2019-03" db="EMBL/GenBank/DDBJ databases">
        <title>Genomic Encyclopedia of Type Strains, Phase III (KMG-III): the genomes of soil and plant-associated and newly described type strains.</title>
        <authorList>
            <person name="Whitman W."/>
        </authorList>
    </citation>
    <scope>NUCLEOTIDE SEQUENCE [LARGE SCALE GENOMIC DNA]</scope>
    <source>
        <strain evidence="3 4">LMG 29544</strain>
    </source>
</reference>
<dbReference type="PROSITE" id="PS51257">
    <property type="entry name" value="PROKAR_LIPOPROTEIN"/>
    <property type="match status" value="1"/>
</dbReference>
<dbReference type="SUPFAM" id="SSF159594">
    <property type="entry name" value="XCC0632-like"/>
    <property type="match status" value="1"/>
</dbReference>
<feature type="domain" description="ABC-type transport auxiliary lipoprotein component" evidence="2">
    <location>
        <begin position="29"/>
        <end position="185"/>
    </location>
</feature>
<dbReference type="Pfam" id="PF03886">
    <property type="entry name" value="ABC_trans_aux"/>
    <property type="match status" value="1"/>
</dbReference>